<name>A0A2U1CFN9_9FIRM</name>
<gene>
    <name evidence="1" type="ORF">C7373_101141</name>
</gene>
<dbReference type="EMBL" id="QEKK01000001">
    <property type="protein sequence ID" value="PVY59627.1"/>
    <property type="molecule type" value="Genomic_DNA"/>
</dbReference>
<sequence length="78" mass="8956">MFTVPAGTPLYTKEHDGTVQRWYLFGWYGDTFSVAPRKNAKLRDYKRYYSAADIGQTIYKTRKEAAAAPCPATVYQPR</sequence>
<protein>
    <submittedName>
        <fullName evidence="1">Uncharacterized protein</fullName>
    </submittedName>
</protein>
<accession>A0A2U1CFN9</accession>
<evidence type="ECO:0000313" key="2">
    <source>
        <dbReference type="Proteomes" id="UP000245778"/>
    </source>
</evidence>
<dbReference type="AlphaFoldDB" id="A0A2U1CFN9"/>
<dbReference type="Proteomes" id="UP000245778">
    <property type="component" value="Unassembled WGS sequence"/>
</dbReference>
<dbReference type="RefSeq" id="WP_116721389.1">
    <property type="nucleotide sequence ID" value="NZ_CP011524.1"/>
</dbReference>
<organism evidence="1 2">
    <name type="scientific">Intestinimonas butyriciproducens</name>
    <dbReference type="NCBI Taxonomy" id="1297617"/>
    <lineage>
        <taxon>Bacteria</taxon>
        <taxon>Bacillati</taxon>
        <taxon>Bacillota</taxon>
        <taxon>Clostridia</taxon>
        <taxon>Eubacteriales</taxon>
        <taxon>Intestinimonas</taxon>
    </lineage>
</organism>
<reference evidence="1 2" key="1">
    <citation type="submission" date="2018-04" db="EMBL/GenBank/DDBJ databases">
        <title>Genomic Encyclopedia of Type Strains, Phase IV (KMG-IV): sequencing the most valuable type-strain genomes for metagenomic binning, comparative biology and taxonomic classification.</title>
        <authorList>
            <person name="Goeker M."/>
        </authorList>
    </citation>
    <scope>NUCLEOTIDE SEQUENCE [LARGE SCALE GENOMIC DNA]</scope>
    <source>
        <strain evidence="1 2">DSM 26588</strain>
    </source>
</reference>
<proteinExistence type="predicted"/>
<evidence type="ECO:0000313" key="1">
    <source>
        <dbReference type="EMBL" id="PVY59627.1"/>
    </source>
</evidence>
<dbReference type="GeneID" id="93228123"/>
<comment type="caution">
    <text evidence="1">The sequence shown here is derived from an EMBL/GenBank/DDBJ whole genome shotgun (WGS) entry which is preliminary data.</text>
</comment>